<evidence type="ECO:0000256" key="10">
    <source>
        <dbReference type="SAM" id="Coils"/>
    </source>
</evidence>
<proteinExistence type="predicted"/>
<dbReference type="EC" id="2.7.11.1" evidence="1"/>
<reference evidence="12 13" key="1">
    <citation type="journal article" date="2015" name="Mol. Biochem. Parasitol.">
        <title>Identification of polymorphic genes for use in assemblage B genotyping assays through comparative genomics of multiple assemblage B Giardia duodenalis isolates.</title>
        <authorList>
            <person name="Wielinga C."/>
            <person name="Thompson R.C."/>
            <person name="Monis P."/>
            <person name="Ryan U."/>
        </authorList>
    </citation>
    <scope>NUCLEOTIDE SEQUENCE [LARGE SCALE GENOMIC DNA]</scope>
    <source>
        <strain evidence="12 13">BAH15c1</strain>
    </source>
</reference>
<evidence type="ECO:0000256" key="1">
    <source>
        <dbReference type="ARBA" id="ARBA00012513"/>
    </source>
</evidence>
<keyword evidence="6 12" id="KW-0418">Kinase</keyword>
<gene>
    <name evidence="12" type="ORF">QR46_2599</name>
</gene>
<evidence type="ECO:0000256" key="7">
    <source>
        <dbReference type="ARBA" id="ARBA00022840"/>
    </source>
</evidence>
<keyword evidence="3" id="KW-0597">Phosphoprotein</keyword>
<comment type="caution">
    <text evidence="12">The sequence shown here is derived from an EMBL/GenBank/DDBJ whole genome shotgun (WGS) entry which is preliminary data.</text>
</comment>
<dbReference type="InterPro" id="IPR000719">
    <property type="entry name" value="Prot_kinase_dom"/>
</dbReference>
<dbReference type="Pfam" id="PF14593">
    <property type="entry name" value="PH_3"/>
    <property type="match status" value="1"/>
</dbReference>
<keyword evidence="5" id="KW-0547">Nucleotide-binding</keyword>
<evidence type="ECO:0000313" key="12">
    <source>
        <dbReference type="EMBL" id="KWX13422.1"/>
    </source>
</evidence>
<feature type="domain" description="Protein kinase" evidence="11">
    <location>
        <begin position="15"/>
        <end position="313"/>
    </location>
</feature>
<dbReference type="SUPFAM" id="SSF56112">
    <property type="entry name" value="Protein kinase-like (PK-like)"/>
    <property type="match status" value="1"/>
</dbReference>
<dbReference type="InterPro" id="IPR011009">
    <property type="entry name" value="Kinase-like_dom_sf"/>
</dbReference>
<evidence type="ECO:0000313" key="13">
    <source>
        <dbReference type="Proteomes" id="UP000070089"/>
    </source>
</evidence>
<feature type="coiled-coil region" evidence="10">
    <location>
        <begin position="579"/>
        <end position="606"/>
    </location>
</feature>
<organism evidence="12 13">
    <name type="scientific">Giardia duodenalis assemblage B</name>
    <dbReference type="NCBI Taxonomy" id="1394984"/>
    <lineage>
        <taxon>Eukaryota</taxon>
        <taxon>Metamonada</taxon>
        <taxon>Diplomonadida</taxon>
        <taxon>Hexamitidae</taxon>
        <taxon>Giardiinae</taxon>
        <taxon>Giardia</taxon>
    </lineage>
</organism>
<evidence type="ECO:0000256" key="8">
    <source>
        <dbReference type="ARBA" id="ARBA00047899"/>
    </source>
</evidence>
<keyword evidence="4" id="KW-0808">Transferase</keyword>
<dbReference type="PANTHER" id="PTHR24356">
    <property type="entry name" value="SERINE/THREONINE-PROTEIN KINASE"/>
    <property type="match status" value="1"/>
</dbReference>
<protein>
    <recommendedName>
        <fullName evidence="1">non-specific serine/threonine protein kinase</fullName>
        <ecNumber evidence="1">2.7.11.1</ecNumber>
    </recommendedName>
</protein>
<evidence type="ECO:0000256" key="2">
    <source>
        <dbReference type="ARBA" id="ARBA00022527"/>
    </source>
</evidence>
<dbReference type="Gene3D" id="1.10.510.10">
    <property type="entry name" value="Transferase(Phosphotransferase) domain 1"/>
    <property type="match status" value="2"/>
</dbReference>
<evidence type="ECO:0000256" key="9">
    <source>
        <dbReference type="ARBA" id="ARBA00048679"/>
    </source>
</evidence>
<name>A0A132NUP6_GIAIN</name>
<dbReference type="GO" id="GO:0004674">
    <property type="term" value="F:protein serine/threonine kinase activity"/>
    <property type="evidence" value="ECO:0007669"/>
    <property type="project" value="UniProtKB-KW"/>
</dbReference>
<dbReference type="FunFam" id="1.10.510.10:FF:000024">
    <property type="entry name" value="Probable serine/threonine-protein kinase cot-1"/>
    <property type="match status" value="1"/>
</dbReference>
<dbReference type="PANTHER" id="PTHR24356:SF418">
    <property type="entry name" value="SERINE_THREONINE-PROTEIN KINASE WARTS"/>
    <property type="match status" value="1"/>
</dbReference>
<dbReference type="GO" id="GO:0007010">
    <property type="term" value="P:cytoskeleton organization"/>
    <property type="evidence" value="ECO:0007669"/>
    <property type="project" value="UniProtKB-ARBA"/>
</dbReference>
<dbReference type="Gene3D" id="3.30.200.20">
    <property type="entry name" value="Phosphorylase Kinase, domain 1"/>
    <property type="match status" value="1"/>
</dbReference>
<dbReference type="GO" id="GO:0035556">
    <property type="term" value="P:intracellular signal transduction"/>
    <property type="evidence" value="ECO:0007669"/>
    <property type="project" value="TreeGrafter"/>
</dbReference>
<dbReference type="InterPro" id="IPR033931">
    <property type="entry name" value="PDK1-typ_PH"/>
</dbReference>
<evidence type="ECO:0000256" key="5">
    <source>
        <dbReference type="ARBA" id="ARBA00022741"/>
    </source>
</evidence>
<dbReference type="PROSITE" id="PS00108">
    <property type="entry name" value="PROTEIN_KINASE_ST"/>
    <property type="match status" value="1"/>
</dbReference>
<keyword evidence="10" id="KW-0175">Coiled coil</keyword>
<evidence type="ECO:0000256" key="3">
    <source>
        <dbReference type="ARBA" id="ARBA00022553"/>
    </source>
</evidence>
<evidence type="ECO:0000259" key="11">
    <source>
        <dbReference type="PROSITE" id="PS50011"/>
    </source>
</evidence>
<dbReference type="EMBL" id="JXTI01000070">
    <property type="protein sequence ID" value="KWX13422.1"/>
    <property type="molecule type" value="Genomic_DNA"/>
</dbReference>
<dbReference type="InterPro" id="IPR050236">
    <property type="entry name" value="Ser_Thr_kinase_AGC"/>
</dbReference>
<evidence type="ECO:0000256" key="6">
    <source>
        <dbReference type="ARBA" id="ARBA00022777"/>
    </source>
</evidence>
<dbReference type="VEuPathDB" id="GiardiaDB:QR46_2599"/>
<dbReference type="Proteomes" id="UP000070089">
    <property type="component" value="Unassembled WGS sequence"/>
</dbReference>
<dbReference type="SMART" id="SM00220">
    <property type="entry name" value="S_TKc"/>
    <property type="match status" value="1"/>
</dbReference>
<keyword evidence="2" id="KW-0723">Serine/threonine-protein kinase</keyword>
<evidence type="ECO:0000256" key="4">
    <source>
        <dbReference type="ARBA" id="ARBA00022679"/>
    </source>
</evidence>
<sequence>MSFEQQGATSDFPGFDVIDFLGEGSYGKVYRAIDVETGLEVGLKVINRKALENDKLLYTLDREVVALKTAQSKNLTNIIRLYSKSDKNDFTTLILEYASLGDLSGLIKCYRALPEDWTRFLIAEIIVGLEGLHSIGYCHRDIKPSNILLTRGGHIRIADFGTSKQLPLDEISMAVGTKPFPPSAYVPTSSAATSDDAQGALQKKLQNMDQQPRGSIYGTVCYNAPESNRHGLLYMSPQDVWGLGCILYECLTGTPAFMGDVELAIMQAIEKQKVIVPKTVSADAADLVKRLLTKDPTKRFNGGWRAIKKHPFFTDHNIDFANLNNQMPPFNPSVVFSDLQEFKHMKVPKIMNPDRANMLSLTDTSEYRSKDSPLRRFLIPGENIIYSIEVIKRRVLRLPKQRRFVLTDFPRLFYIDASTMVQKGEIDMTSTNLKITRIGERIIEFTLGQNCFTAEVLTKDLCDLWLRYINMYSVNGKTAMANIMANRASIDNVSDHGMRCEMCKGRLFKNGFCNTCGNVAQVSNNGSSTIQCILKMDPRWLPVSEKEIRLHSRLALTSDIQPEMDNIEAMSRYETRSSVQKAVDRLKRTQEEVVVYKNRQDQLLDTSTTLLDQQLMPSGPTTESFPQEAANASSTLCATPELKELQSSLAQINSNAPLLNLPLASKPKSAPEKDSTIYGIQLPHLPNMRRSSAEGYPILATGDEEEPQSDMYRDQARMSGNSTLSSITNRQSMSIQVISKQEKDLFEFFHANDSPTNLEESGHALPLNDQTARMSVEGKSCLDGDMDHSTQAYLDPSTQQVIVTPPPPLHVDRSSVSLITPPLSSHQYKYETPIHHQPSPSKASSHKQVDLPTDIPGLLAYMDETPGHSITPAVVPTGHTSTAINKRDTLNSLQSMILGEFPELPTNVANQSSHIRITTASTQAILGSHSYSVRCLLAKIYAISSAAELLPYPTLPLPRILGYCGDRLLLQYRENIGVIGKFLTILYVLNNKQAIVPFFGTAITNTVDPRCICICQNERRVKLNDNIDTNYDVTIRHASPCYTCGGDVFKELPTGEIINDALLLSLKSQQTSSIQIPAIVCPQGLSIIDEKANSKVLEAFINDLIKCSSTNDKKVSSVQLDDEIPLASGNPNEEHSTNSYITAFDKRRTSNTVCMQELDNESEECFETYKHFDAEPSVETAVPLSAGLKFYFHADKDNTMTIIPIADISWLSIGASTKYCKVLQEKLAEALVPIGCPHQRKPETLPPMASARQLQQRDNWCKYLGANGLAFDLTEEVYKIGKLQDLRFLLEMNTYHKQVSFDVTIRYDESSDGHFNPLHLDEYPRSSAASATTAYTAEDPATSTGTSAYNHNRLGVACQHTVEDYTQSSFRCANRQPYIHYCRRCICPECIAKLEQKDCAIKLETVEQKSVFIASEFGRDDYSFELFKGWISRRFPFQFHEGNFPLRHRCRYEQCKGYVESRGPCGDVNLRLPFVAMARPMSAEAMKPSTQILTSADLDEYWVVSAGQ</sequence>
<dbReference type="PROSITE" id="PS50011">
    <property type="entry name" value="PROTEIN_KINASE_DOM"/>
    <property type="match status" value="1"/>
</dbReference>
<dbReference type="InterPro" id="IPR011993">
    <property type="entry name" value="PH-like_dom_sf"/>
</dbReference>
<accession>A0A132NUP6</accession>
<dbReference type="Pfam" id="PF00069">
    <property type="entry name" value="Pkinase"/>
    <property type="match status" value="2"/>
</dbReference>
<keyword evidence="7" id="KW-0067">ATP-binding</keyword>
<dbReference type="GO" id="GO:0005524">
    <property type="term" value="F:ATP binding"/>
    <property type="evidence" value="ECO:0007669"/>
    <property type="project" value="UniProtKB-KW"/>
</dbReference>
<dbReference type="Gene3D" id="2.30.29.30">
    <property type="entry name" value="Pleckstrin-homology domain (PH domain)/Phosphotyrosine-binding domain (PTB)"/>
    <property type="match status" value="1"/>
</dbReference>
<dbReference type="SUPFAM" id="SSF50729">
    <property type="entry name" value="PH domain-like"/>
    <property type="match status" value="1"/>
</dbReference>
<dbReference type="OrthoDB" id="347657at2759"/>
<comment type="catalytic activity">
    <reaction evidence="9">
        <text>L-seryl-[protein] + ATP = O-phospho-L-seryl-[protein] + ADP + H(+)</text>
        <dbReference type="Rhea" id="RHEA:17989"/>
        <dbReference type="Rhea" id="RHEA-COMP:9863"/>
        <dbReference type="Rhea" id="RHEA-COMP:11604"/>
        <dbReference type="ChEBI" id="CHEBI:15378"/>
        <dbReference type="ChEBI" id="CHEBI:29999"/>
        <dbReference type="ChEBI" id="CHEBI:30616"/>
        <dbReference type="ChEBI" id="CHEBI:83421"/>
        <dbReference type="ChEBI" id="CHEBI:456216"/>
        <dbReference type="EC" id="2.7.11.1"/>
    </reaction>
</comment>
<comment type="catalytic activity">
    <reaction evidence="8">
        <text>L-threonyl-[protein] + ATP = O-phospho-L-threonyl-[protein] + ADP + H(+)</text>
        <dbReference type="Rhea" id="RHEA:46608"/>
        <dbReference type="Rhea" id="RHEA-COMP:11060"/>
        <dbReference type="Rhea" id="RHEA-COMP:11605"/>
        <dbReference type="ChEBI" id="CHEBI:15378"/>
        <dbReference type="ChEBI" id="CHEBI:30013"/>
        <dbReference type="ChEBI" id="CHEBI:30616"/>
        <dbReference type="ChEBI" id="CHEBI:61977"/>
        <dbReference type="ChEBI" id="CHEBI:456216"/>
        <dbReference type="EC" id="2.7.11.1"/>
    </reaction>
</comment>
<dbReference type="InterPro" id="IPR008271">
    <property type="entry name" value="Ser/Thr_kinase_AS"/>
</dbReference>